<dbReference type="CDD" id="cd02958">
    <property type="entry name" value="UAS"/>
    <property type="match status" value="1"/>
</dbReference>
<sequence length="521" mass="57698">MAALGDTTALGVNGLIRQFTAITGATESVGKHMLEACNNNLEMAVTMFLDGGGIAEEPSTSTSTSTSSSSSSSSVRAPIPQKQDILVEPEPLFGVPKRRRPARSIFDGFRDFQTETIRQEQELRNGTVDKKLSTLADLFRPPIELMHKGSFETAKDCGQLENKWLMINIQNVQDFACQCLNRDVWSNEAVKTIIREHFIFWQVYHDSEEGQRYIQFYKLNKFPYISILDPRTGQKMVEWNELDVASFLEQATGFLAEHGQLDGPSCHAPPAKRARSESLIDASEDSQLEAAIRASLQETHYESSNAPEAPDSPRSDEESDAEPFSDSEGAPSFDGSDTEMPLPQEEKSSGSKHSPLLPAAQQRLHPDTSTSSHRKSPYKENNHSHKKEESKKNHLEPSAAAAALHSKSEVNSGGNHIAAAAQCAGPSKISGPRDLDSPDDNGPKARLMLRYPDGRREQIALSSKAKLLALVRHVQSKGYPNERFELVTNFPRRKLAHLDYDITLQEAGLCPQETVFVQERN</sequence>
<dbReference type="Pfam" id="PF22566">
    <property type="entry name" value="UBA_8"/>
    <property type="match status" value="1"/>
</dbReference>
<dbReference type="FunFam" id="3.40.30.10:FF:000079">
    <property type="entry name" value="UBX domain-containing protein 7"/>
    <property type="match status" value="1"/>
</dbReference>
<feature type="region of interest" description="Disordered" evidence="2">
    <location>
        <begin position="52"/>
        <end position="81"/>
    </location>
</feature>
<feature type="compositionally biased region" description="Polar residues" evidence="2">
    <location>
        <begin position="297"/>
        <end position="306"/>
    </location>
</feature>
<feature type="region of interest" description="Disordered" evidence="2">
    <location>
        <begin position="297"/>
        <end position="445"/>
    </location>
</feature>
<proteinExistence type="predicted"/>
<feature type="domain" description="UBX" evidence="3">
    <location>
        <begin position="440"/>
        <end position="517"/>
    </location>
</feature>
<dbReference type="SMART" id="SM00594">
    <property type="entry name" value="UAS"/>
    <property type="match status" value="1"/>
</dbReference>
<dbReference type="SUPFAM" id="SSF54236">
    <property type="entry name" value="Ubiquitin-like"/>
    <property type="match status" value="1"/>
</dbReference>
<reference evidence="4 5" key="1">
    <citation type="journal article" date="2011" name="Genome Biol. Evol.">
        <title>Integration of the genetic map and genome assembly of fugu facilitates insights into distinct features of genome evolution in teleosts and mammals.</title>
        <authorList>
            <person name="Kai W."/>
            <person name="Kikuchi K."/>
            <person name="Tohari S."/>
            <person name="Chew A.K."/>
            <person name="Tay A."/>
            <person name="Fujiwara A."/>
            <person name="Hosoya S."/>
            <person name="Suetake H."/>
            <person name="Naruse K."/>
            <person name="Brenner S."/>
            <person name="Suzuki Y."/>
            <person name="Venkatesh B."/>
        </authorList>
    </citation>
    <scope>NUCLEOTIDE SEQUENCE [LARGE SCALE GENOMIC DNA]</scope>
</reference>
<dbReference type="InParanoid" id="A0A674MX42"/>
<dbReference type="InterPro" id="IPR029071">
    <property type="entry name" value="Ubiquitin-like_domsf"/>
</dbReference>
<feature type="region of interest" description="Disordered" evidence="2">
    <location>
        <begin position="259"/>
        <end position="282"/>
    </location>
</feature>
<dbReference type="InterPro" id="IPR050730">
    <property type="entry name" value="UBX_domain-protein"/>
</dbReference>
<dbReference type="PIRSF" id="PIRSF037991">
    <property type="entry name" value="UCP037991_UBX7/2"/>
    <property type="match status" value="1"/>
</dbReference>
<dbReference type="GO" id="GO:0043161">
    <property type="term" value="P:proteasome-mediated ubiquitin-dependent protein catabolic process"/>
    <property type="evidence" value="ECO:0007669"/>
    <property type="project" value="TreeGrafter"/>
</dbReference>
<dbReference type="Gene3D" id="3.10.20.90">
    <property type="entry name" value="Phosphatidylinositol 3-kinase Catalytic Subunit, Chain A, domain 1"/>
    <property type="match status" value="1"/>
</dbReference>
<dbReference type="PANTHER" id="PTHR23322">
    <property type="entry name" value="FAS-ASSOCIATED PROTEIN"/>
    <property type="match status" value="1"/>
</dbReference>
<protein>
    <submittedName>
        <fullName evidence="4">UBX domain protein 7</fullName>
    </submittedName>
</protein>
<dbReference type="Gene3D" id="3.40.30.10">
    <property type="entry name" value="Glutaredoxin"/>
    <property type="match status" value="1"/>
</dbReference>
<reference evidence="4" key="3">
    <citation type="submission" date="2025-09" db="UniProtKB">
        <authorList>
            <consortium name="Ensembl"/>
        </authorList>
    </citation>
    <scope>IDENTIFICATION</scope>
</reference>
<dbReference type="Pfam" id="PF13899">
    <property type="entry name" value="Thioredoxin_7"/>
    <property type="match status" value="1"/>
</dbReference>
<dbReference type="OMA" id="PPCDILF"/>
<dbReference type="SMART" id="SM00166">
    <property type="entry name" value="UBX"/>
    <property type="match status" value="1"/>
</dbReference>
<dbReference type="Ensembl" id="ENSTRUT00000072668.1">
    <property type="protein sequence ID" value="ENSTRUP00000065925.1"/>
    <property type="gene ID" value="ENSTRUG00000031966.1"/>
</dbReference>
<evidence type="ECO:0000259" key="3">
    <source>
        <dbReference type="PROSITE" id="PS50033"/>
    </source>
</evidence>
<dbReference type="InterPro" id="IPR036249">
    <property type="entry name" value="Thioredoxin-like_sf"/>
</dbReference>
<dbReference type="InterPro" id="IPR001012">
    <property type="entry name" value="UBX_dom"/>
</dbReference>
<accession>A0A674MX42</accession>
<organism evidence="4 5">
    <name type="scientific">Takifugu rubripes</name>
    <name type="common">Japanese pufferfish</name>
    <name type="synonym">Fugu rubripes</name>
    <dbReference type="NCBI Taxonomy" id="31033"/>
    <lineage>
        <taxon>Eukaryota</taxon>
        <taxon>Metazoa</taxon>
        <taxon>Chordata</taxon>
        <taxon>Craniata</taxon>
        <taxon>Vertebrata</taxon>
        <taxon>Euteleostomi</taxon>
        <taxon>Actinopterygii</taxon>
        <taxon>Neopterygii</taxon>
        <taxon>Teleostei</taxon>
        <taxon>Neoteleostei</taxon>
        <taxon>Acanthomorphata</taxon>
        <taxon>Eupercaria</taxon>
        <taxon>Tetraodontiformes</taxon>
        <taxon>Tetradontoidea</taxon>
        <taxon>Tetraodontidae</taxon>
        <taxon>Takifugu</taxon>
    </lineage>
</organism>
<dbReference type="InterPro" id="IPR006577">
    <property type="entry name" value="UAS"/>
</dbReference>
<dbReference type="Gene3D" id="1.10.8.10">
    <property type="entry name" value="DNA helicase RuvA subunit, C-terminal domain"/>
    <property type="match status" value="1"/>
</dbReference>
<evidence type="ECO:0000313" key="5">
    <source>
        <dbReference type="Proteomes" id="UP000005226"/>
    </source>
</evidence>
<reference evidence="4" key="2">
    <citation type="submission" date="2025-08" db="UniProtKB">
        <authorList>
            <consortium name="Ensembl"/>
        </authorList>
    </citation>
    <scope>IDENTIFICATION</scope>
</reference>
<dbReference type="CDD" id="cd14345">
    <property type="entry name" value="UBA_UBXD7"/>
    <property type="match status" value="1"/>
</dbReference>
<keyword evidence="5" id="KW-1185">Reference proteome</keyword>
<name>A0A674MX42_TAKRU</name>
<dbReference type="CDD" id="cd01773">
    <property type="entry name" value="UBX_UBXN7"/>
    <property type="match status" value="1"/>
</dbReference>
<dbReference type="Proteomes" id="UP000005226">
    <property type="component" value="Chromosome 22"/>
</dbReference>
<dbReference type="GeneTree" id="ENSGT00390000018687"/>
<keyword evidence="1" id="KW-0597">Phosphoprotein</keyword>
<dbReference type="InterPro" id="IPR009060">
    <property type="entry name" value="UBA-like_sf"/>
</dbReference>
<dbReference type="InterPro" id="IPR017346">
    <property type="entry name" value="UBX_7/2"/>
</dbReference>
<evidence type="ECO:0000256" key="1">
    <source>
        <dbReference type="ARBA" id="ARBA00022553"/>
    </source>
</evidence>
<dbReference type="SUPFAM" id="SSF46934">
    <property type="entry name" value="UBA-like"/>
    <property type="match status" value="1"/>
</dbReference>
<dbReference type="SUPFAM" id="SSF52833">
    <property type="entry name" value="Thioredoxin-like"/>
    <property type="match status" value="1"/>
</dbReference>
<dbReference type="GO" id="GO:0043130">
    <property type="term" value="F:ubiquitin binding"/>
    <property type="evidence" value="ECO:0007669"/>
    <property type="project" value="TreeGrafter"/>
</dbReference>
<evidence type="ECO:0000313" key="4">
    <source>
        <dbReference type="Ensembl" id="ENSTRUP00000065925.1"/>
    </source>
</evidence>
<dbReference type="PANTHER" id="PTHR23322:SF6">
    <property type="entry name" value="UBX DOMAIN-CONTAINING PROTEIN 7"/>
    <property type="match status" value="1"/>
</dbReference>
<dbReference type="AlphaFoldDB" id="A0A674MX42"/>
<feature type="compositionally biased region" description="Basic and acidic residues" evidence="2">
    <location>
        <begin position="377"/>
        <end position="395"/>
    </location>
</feature>
<evidence type="ECO:0000256" key="2">
    <source>
        <dbReference type="SAM" id="MobiDB-lite"/>
    </source>
</evidence>
<dbReference type="GO" id="GO:0005634">
    <property type="term" value="C:nucleus"/>
    <property type="evidence" value="ECO:0007669"/>
    <property type="project" value="TreeGrafter"/>
</dbReference>
<dbReference type="Pfam" id="PF00789">
    <property type="entry name" value="UBX"/>
    <property type="match status" value="1"/>
</dbReference>
<dbReference type="InterPro" id="IPR054109">
    <property type="entry name" value="UBA_8"/>
</dbReference>
<gene>
    <name evidence="4" type="primary">LOC101077376</name>
</gene>
<feature type="compositionally biased region" description="Low complexity" evidence="2">
    <location>
        <begin position="59"/>
        <end position="74"/>
    </location>
</feature>
<dbReference type="PROSITE" id="PS50033">
    <property type="entry name" value="UBX"/>
    <property type="match status" value="1"/>
</dbReference>